<dbReference type="PROSITE" id="PS52016">
    <property type="entry name" value="TONB_DEPENDENT_REC_3"/>
    <property type="match status" value="1"/>
</dbReference>
<dbReference type="InterPro" id="IPR039426">
    <property type="entry name" value="TonB-dep_rcpt-like"/>
</dbReference>
<keyword evidence="4" id="KW-0812">Transmembrane</keyword>
<dbReference type="PANTHER" id="PTHR32552:SF81">
    <property type="entry name" value="TONB-DEPENDENT OUTER MEMBRANE RECEPTOR"/>
    <property type="match status" value="1"/>
</dbReference>
<dbReference type="SUPFAM" id="SSF56935">
    <property type="entry name" value="Porins"/>
    <property type="match status" value="1"/>
</dbReference>
<evidence type="ECO:0000256" key="3">
    <source>
        <dbReference type="ARBA" id="ARBA00022496"/>
    </source>
</evidence>
<evidence type="ECO:0000256" key="1">
    <source>
        <dbReference type="ARBA" id="ARBA00004571"/>
    </source>
</evidence>
<keyword evidence="9" id="KW-0998">Cell outer membrane</keyword>
<feature type="non-terminal residue" evidence="12">
    <location>
        <position position="551"/>
    </location>
</feature>
<sequence length="551" mass="60075">MGVAFGLASMLNPGLVMAAEGARVMEEVVVTSRRQEESQQDVPLSVTAFGAERIEQLKPTTLRDFDGLAPNVYIGMNTAGPSASAIYVRGVGYADIEKTQSPQVGVIVDGVQMGSSTGQLIDVFDVESIEINRGPQGVLFGKNTIGGNIVVNRVRPQFNDFGVAASLELGNFDSQNVKVRVNVPLIDDQLALKVGGIVRERDGFYDNLTLGQTAGDVDFNSYTAALRWAPNDNFEATLTYDNIDDSSQIPPQDPRFDGSQPFVNLADKEEPTTYDVDQFSIRATWDLSDTITVYSITATHDGYDQVNQDFDGAAIDGGASPFAQLHTLRTQEFEYFSQELRLVGEINDQWDFMVGYYYYDSDLDFNQKTNNVIQVPFGLPPGVPCAAVIPILRDNPNPAIGNGLCQFPNAKSTQISTSDTESLAFFGSITWRPTDQWEIMVGVRNIDEETEASTTYINHSTGTFDTGGPASEHNFTGLPAVVSPNGYSGLEDEWDDTIWTASVSYALTDTNMVYANYSEGFRSGGFSIRSARDASEAPFQPETADQIEIGS</sequence>
<proteinExistence type="predicted"/>
<keyword evidence="7" id="KW-0798">TonB box</keyword>
<evidence type="ECO:0000256" key="9">
    <source>
        <dbReference type="ARBA" id="ARBA00023237"/>
    </source>
</evidence>
<protein>
    <recommendedName>
        <fullName evidence="13">TonB-dependent receptor plug domain-containing protein</fullName>
    </recommendedName>
</protein>
<dbReference type="Pfam" id="PF07715">
    <property type="entry name" value="Plug"/>
    <property type="match status" value="1"/>
</dbReference>
<dbReference type="Pfam" id="PF00593">
    <property type="entry name" value="TonB_dep_Rec_b-barrel"/>
    <property type="match status" value="1"/>
</dbReference>
<evidence type="ECO:0000256" key="7">
    <source>
        <dbReference type="ARBA" id="ARBA00023077"/>
    </source>
</evidence>
<dbReference type="InterPro" id="IPR036942">
    <property type="entry name" value="Beta-barrel_TonB_sf"/>
</dbReference>
<evidence type="ECO:0000256" key="2">
    <source>
        <dbReference type="ARBA" id="ARBA00022448"/>
    </source>
</evidence>
<evidence type="ECO:0000313" key="12">
    <source>
        <dbReference type="EMBL" id="SVA94509.1"/>
    </source>
</evidence>
<dbReference type="GO" id="GO:0006826">
    <property type="term" value="P:iron ion transport"/>
    <property type="evidence" value="ECO:0007669"/>
    <property type="project" value="UniProtKB-KW"/>
</dbReference>
<evidence type="ECO:0000256" key="5">
    <source>
        <dbReference type="ARBA" id="ARBA00023004"/>
    </source>
</evidence>
<keyword evidence="6" id="KW-0406">Ion transport</keyword>
<evidence type="ECO:0008006" key="13">
    <source>
        <dbReference type="Google" id="ProtNLM"/>
    </source>
</evidence>
<gene>
    <name evidence="12" type="ORF">METZ01_LOCUS147363</name>
</gene>
<dbReference type="GO" id="GO:0009279">
    <property type="term" value="C:cell outer membrane"/>
    <property type="evidence" value="ECO:0007669"/>
    <property type="project" value="UniProtKB-SubCell"/>
</dbReference>
<dbReference type="AlphaFoldDB" id="A0A381ZZF8"/>
<keyword evidence="3" id="KW-0410">Iron transport</keyword>
<dbReference type="InterPro" id="IPR000531">
    <property type="entry name" value="Beta-barrel_TonB"/>
</dbReference>
<dbReference type="InterPro" id="IPR012910">
    <property type="entry name" value="Plug_dom"/>
</dbReference>
<name>A0A381ZZF8_9ZZZZ</name>
<keyword evidence="2" id="KW-0813">Transport</keyword>
<accession>A0A381ZZF8</accession>
<evidence type="ECO:0000256" key="4">
    <source>
        <dbReference type="ARBA" id="ARBA00022692"/>
    </source>
</evidence>
<evidence type="ECO:0000259" key="11">
    <source>
        <dbReference type="Pfam" id="PF07715"/>
    </source>
</evidence>
<feature type="domain" description="TonB-dependent receptor-like beta-barrel" evidence="10">
    <location>
        <begin position="223"/>
        <end position="550"/>
    </location>
</feature>
<evidence type="ECO:0000256" key="6">
    <source>
        <dbReference type="ARBA" id="ARBA00023065"/>
    </source>
</evidence>
<feature type="domain" description="TonB-dependent receptor plug" evidence="11">
    <location>
        <begin position="39"/>
        <end position="147"/>
    </location>
</feature>
<keyword evidence="5" id="KW-0408">Iron</keyword>
<dbReference type="Gene3D" id="2.40.170.20">
    <property type="entry name" value="TonB-dependent receptor, beta-barrel domain"/>
    <property type="match status" value="1"/>
</dbReference>
<keyword evidence="8" id="KW-0472">Membrane</keyword>
<evidence type="ECO:0000259" key="10">
    <source>
        <dbReference type="Pfam" id="PF00593"/>
    </source>
</evidence>
<dbReference type="EMBL" id="UINC01023240">
    <property type="protein sequence ID" value="SVA94509.1"/>
    <property type="molecule type" value="Genomic_DNA"/>
</dbReference>
<comment type="subcellular location">
    <subcellularLocation>
        <location evidence="1">Cell outer membrane</location>
        <topology evidence="1">Multi-pass membrane protein</topology>
    </subcellularLocation>
</comment>
<reference evidence="12" key="1">
    <citation type="submission" date="2018-05" db="EMBL/GenBank/DDBJ databases">
        <authorList>
            <person name="Lanie J.A."/>
            <person name="Ng W.-L."/>
            <person name="Kazmierczak K.M."/>
            <person name="Andrzejewski T.M."/>
            <person name="Davidsen T.M."/>
            <person name="Wayne K.J."/>
            <person name="Tettelin H."/>
            <person name="Glass J.I."/>
            <person name="Rusch D."/>
            <person name="Podicherti R."/>
            <person name="Tsui H.-C.T."/>
            <person name="Winkler M.E."/>
        </authorList>
    </citation>
    <scope>NUCLEOTIDE SEQUENCE</scope>
</reference>
<evidence type="ECO:0000256" key="8">
    <source>
        <dbReference type="ARBA" id="ARBA00023136"/>
    </source>
</evidence>
<organism evidence="12">
    <name type="scientific">marine metagenome</name>
    <dbReference type="NCBI Taxonomy" id="408172"/>
    <lineage>
        <taxon>unclassified sequences</taxon>
        <taxon>metagenomes</taxon>
        <taxon>ecological metagenomes</taxon>
    </lineage>
</organism>
<dbReference type="PANTHER" id="PTHR32552">
    <property type="entry name" value="FERRICHROME IRON RECEPTOR-RELATED"/>
    <property type="match status" value="1"/>
</dbReference>